<dbReference type="PROSITE" id="PS00092">
    <property type="entry name" value="N6_MTASE"/>
    <property type="match status" value="1"/>
</dbReference>
<name>A0A7U4DIS9_BORBG</name>
<dbReference type="PANTHER" id="PTHR33841">
    <property type="entry name" value="DNA METHYLTRANSFERASE YEEA-RELATED"/>
    <property type="match status" value="1"/>
</dbReference>
<dbReference type="GO" id="GO:0006304">
    <property type="term" value="P:DNA modification"/>
    <property type="evidence" value="ECO:0007669"/>
    <property type="project" value="InterPro"/>
</dbReference>
<geneLocation type="plasmid" evidence="7 8">
    <name>118a_lp28-5</name>
</geneLocation>
<dbReference type="AlphaFoldDB" id="A0A7U4DIS9"/>
<evidence type="ECO:0000256" key="5">
    <source>
        <dbReference type="ARBA" id="ARBA00047942"/>
    </source>
</evidence>
<dbReference type="SUPFAM" id="SSF53335">
    <property type="entry name" value="S-adenosyl-L-methionine-dependent methyltransferases"/>
    <property type="match status" value="1"/>
</dbReference>
<dbReference type="PANTHER" id="PTHR33841:SF1">
    <property type="entry name" value="DNA METHYLTRANSFERASE A"/>
    <property type="match status" value="1"/>
</dbReference>
<protein>
    <recommendedName>
        <fullName evidence="1">site-specific DNA-methyltransferase (adenine-specific)</fullName>
        <ecNumber evidence="1">2.1.1.72</ecNumber>
    </recommendedName>
</protein>
<keyword evidence="2" id="KW-0489">Methyltransferase</keyword>
<dbReference type="PRINTS" id="PR00507">
    <property type="entry name" value="N12N6MTFRASE"/>
</dbReference>
<evidence type="ECO:0000256" key="3">
    <source>
        <dbReference type="ARBA" id="ARBA00022679"/>
    </source>
</evidence>
<dbReference type="REBASE" id="20357">
    <property type="entry name" value="Bbu118ORF6P"/>
</dbReference>
<reference evidence="7 8" key="1">
    <citation type="journal article" date="2011" name="J. Bacteriol.">
        <title>Whole-genome sequences of thirteen isolates of Borrelia burgdorferi.</title>
        <authorList>
            <person name="Schutzer S.E."/>
            <person name="Fraser-Liggett C.M."/>
            <person name="Casjens S.R."/>
            <person name="Qiu W.G."/>
            <person name="Dunn J.J."/>
            <person name="Mongodin E.F."/>
            <person name="Luft B.J."/>
        </authorList>
    </citation>
    <scope>NUCLEOTIDE SEQUENCE [LARGE SCALE GENOMIC DNA]</scope>
    <source>
        <strain evidence="7 8">118a</strain>
        <plasmid evidence="7 8">118a_lp28-5</plasmid>
    </source>
</reference>
<dbReference type="Pfam" id="PF07669">
    <property type="entry name" value="Eco57I"/>
    <property type="match status" value="1"/>
</dbReference>
<dbReference type="EMBL" id="CP001529">
    <property type="protein sequence ID" value="ACN92734.1"/>
    <property type="molecule type" value="Genomic_DNA"/>
</dbReference>
<dbReference type="GO" id="GO:0032259">
    <property type="term" value="P:methylation"/>
    <property type="evidence" value="ECO:0007669"/>
    <property type="project" value="UniProtKB-KW"/>
</dbReference>
<evidence type="ECO:0000256" key="4">
    <source>
        <dbReference type="ARBA" id="ARBA00022691"/>
    </source>
</evidence>
<keyword evidence="3" id="KW-0808">Transferase</keyword>
<evidence type="ECO:0000313" key="8">
    <source>
        <dbReference type="Proteomes" id="UP000006208"/>
    </source>
</evidence>
<dbReference type="InterPro" id="IPR002052">
    <property type="entry name" value="DNA_methylase_N6_adenine_CS"/>
</dbReference>
<evidence type="ECO:0000256" key="1">
    <source>
        <dbReference type="ARBA" id="ARBA00011900"/>
    </source>
</evidence>
<dbReference type="RefSeq" id="WP_012622453.1">
    <property type="nucleotide sequence ID" value="NC_012248.1"/>
</dbReference>
<dbReference type="GO" id="GO:0009007">
    <property type="term" value="F:site-specific DNA-methyltransferase (adenine-specific) activity"/>
    <property type="evidence" value="ECO:0007669"/>
    <property type="project" value="UniProtKB-EC"/>
</dbReference>
<keyword evidence="4" id="KW-0949">S-adenosyl-L-methionine</keyword>
<dbReference type="Gene3D" id="3.40.50.150">
    <property type="entry name" value="Vaccinia Virus protein VP39"/>
    <property type="match status" value="2"/>
</dbReference>
<dbReference type="GO" id="GO:0003676">
    <property type="term" value="F:nucleic acid binding"/>
    <property type="evidence" value="ECO:0007669"/>
    <property type="project" value="InterPro"/>
</dbReference>
<gene>
    <name evidence="7" type="ORF">BBU118A_Y06</name>
</gene>
<dbReference type="InterPro" id="IPR050953">
    <property type="entry name" value="N4_N6_ade-DNA_methylase"/>
</dbReference>
<dbReference type="EC" id="2.1.1.72" evidence="1"/>
<keyword evidence="7" id="KW-0614">Plasmid</keyword>
<dbReference type="Proteomes" id="UP000006208">
    <property type="component" value="Plasmid 118a_lp28-5"/>
</dbReference>
<sequence length="1274" mass="150963">MKISDIVKTNDPNISLYQKLSKDFIKKEDIKKMKDFFVFVKNRLSLIDKNSTKINVECLLKSIFKELNYSVKQQKCTQIEGVNSGGNILLFENDKDKVNFNNKLEEVKKNNRAIPTEDILLIAEVKCSTFSFDVKDKVKEAEEQLYRYLNQYQKHYGILSNGKIWRLYDKSKVFYGEKIYIEFNFSKVEEKEEYREQEWFMLFSYLIRKERYLKTNNVIAVEKEQIAREKEIIEKKLIEILYKKLDDSIVFKIAKNIYDKEFKLSGEEITRHALVSILKESIILILRILFIAYIEDIEIFRKILEENKSRSFYIPFRCFFYNENTKNKLEYKKIIEIFNFLNKSDNTIEFSIFNRGLFAKDKVKYLNNERLFSISEFEEILVKIFFFEEKNMKNEKFVEYSKLEPKIFGKLYEALLEYDLRIADTTVHRIVKNGIYYIYSEEELENKKVNKVATYLKGDIYLTSRSLDRKKSGAYYTPEDLADFMAVSAIEEQLKVKSPLDIKIIDNSCGSGQLLISCLNYLTEKVWYQLDKFGDVKEELDKEYKALLKEGEECGVQYNISKELVLKRIFLKKCIYGVDINPISVEITMLSLWIDTIIFGASSKFIEHHIKVGNALLGYTKDEFFDITKKKFENKFSLFKKRIKKILTILEDRYQEIEGINDNNKEGIERSKKIYKEYEKGEDIDNLRIIFSLIKLYFVSFDKSLNIEFGDITAVLGLVENILDNKTSSEDKEKMKKIRKLSSYYKFFHYEIEFPDIQRGFDVVIGNPPWEKAKFNEIEFFSKHISDYRKLSIKEQNKIKQEIFSKDNHPLNVAYNEEKSSINNINNICKIGFRDFSSGGDPNFFRYFIAFNLKLIKEKGNLTYLVPAAFWSEYSSRVLRKYVFANYKVNYIYQFENQKRFQDIDARFEFVIFQFSNIKTPTSNFRIKFKIQGGDNIIKEITRDLKNGKDNPYKGIELNVNQIKKLSPIQESIIYFKDNEEFGLVVKMLSAFNALSKEYIDFKRGFNIENKPILKEDNNGNRIFFYSGANIYQFNSRFFESKDAKRSSKLLWIEKEDLKKVLTTKYDQCQTERIIYRSISCSADQRTMISTLSPKNSYWTSTLFVNSEKEPISLYKKLFIISIFNSLTFDFLLRRFVNITLANSCLYQCSMPQPEEKDILDNPLYLTLVKNTALLIAKNDPLNFSNLIYLEHFEFSKEEIHKILNLDPKDEFFKEKENENNFIVASLYSLTKEDFATLLNDFRVIRNKKGEKYILSLVEGYENYLRRVRKYNAA</sequence>
<proteinExistence type="predicted"/>
<evidence type="ECO:0000256" key="2">
    <source>
        <dbReference type="ARBA" id="ARBA00022603"/>
    </source>
</evidence>
<dbReference type="InterPro" id="IPR029063">
    <property type="entry name" value="SAM-dependent_MTases_sf"/>
</dbReference>
<evidence type="ECO:0000313" key="7">
    <source>
        <dbReference type="EMBL" id="ACN92734.1"/>
    </source>
</evidence>
<comment type="catalytic activity">
    <reaction evidence="5">
        <text>a 2'-deoxyadenosine in DNA + S-adenosyl-L-methionine = an N(6)-methyl-2'-deoxyadenosine in DNA + S-adenosyl-L-homocysteine + H(+)</text>
        <dbReference type="Rhea" id="RHEA:15197"/>
        <dbReference type="Rhea" id="RHEA-COMP:12418"/>
        <dbReference type="Rhea" id="RHEA-COMP:12419"/>
        <dbReference type="ChEBI" id="CHEBI:15378"/>
        <dbReference type="ChEBI" id="CHEBI:57856"/>
        <dbReference type="ChEBI" id="CHEBI:59789"/>
        <dbReference type="ChEBI" id="CHEBI:90615"/>
        <dbReference type="ChEBI" id="CHEBI:90616"/>
        <dbReference type="EC" id="2.1.1.72"/>
    </reaction>
</comment>
<feature type="domain" description="Type II methyltransferase M.TaqI-like" evidence="6">
    <location>
        <begin position="573"/>
        <end position="786"/>
    </location>
</feature>
<dbReference type="InterPro" id="IPR011639">
    <property type="entry name" value="MethylTrfase_TaqI-like_dom"/>
</dbReference>
<accession>A0A7U4DIS9</accession>
<evidence type="ECO:0000259" key="6">
    <source>
        <dbReference type="Pfam" id="PF07669"/>
    </source>
</evidence>
<organism evidence="7 8">
    <name type="scientific">Borreliella burgdorferi 118a</name>
    <dbReference type="NCBI Taxonomy" id="476210"/>
    <lineage>
        <taxon>Bacteria</taxon>
        <taxon>Pseudomonadati</taxon>
        <taxon>Spirochaetota</taxon>
        <taxon>Spirochaetia</taxon>
        <taxon>Spirochaetales</taxon>
        <taxon>Borreliaceae</taxon>
        <taxon>Borreliella</taxon>
    </lineage>
</organism>